<keyword evidence="3" id="KW-1185">Reference proteome</keyword>
<name>A0ABU0LJF5_XANAG</name>
<sequence length="149" mass="16277">MTQHQVALAIAQEFFAGFEARNPEAVGNTLTDDASIIIKLDLAGTPNPWYAFEGKDHVLAYIASVAAKFDRVEFLDKEWTVANDGTAVFLQTNGDILSTAENLDYKNVYVFKVELVDGKVKRVLEYANPVTYANLGITNSEAEDAAQAG</sequence>
<protein>
    <submittedName>
        <fullName evidence="2">Ketosteroid isomerase-like protein</fullName>
    </submittedName>
</protein>
<dbReference type="Proteomes" id="UP001241747">
    <property type="component" value="Unassembled WGS sequence"/>
</dbReference>
<evidence type="ECO:0000313" key="3">
    <source>
        <dbReference type="Proteomes" id="UP001241747"/>
    </source>
</evidence>
<dbReference type="InterPro" id="IPR037401">
    <property type="entry name" value="SnoaL-like"/>
</dbReference>
<evidence type="ECO:0000313" key="2">
    <source>
        <dbReference type="EMBL" id="MDQ0507259.1"/>
    </source>
</evidence>
<feature type="domain" description="SnoaL-like" evidence="1">
    <location>
        <begin position="12"/>
        <end position="122"/>
    </location>
</feature>
<organism evidence="2 3">
    <name type="scientific">Xanthobacter agilis</name>
    <dbReference type="NCBI Taxonomy" id="47492"/>
    <lineage>
        <taxon>Bacteria</taxon>
        <taxon>Pseudomonadati</taxon>
        <taxon>Pseudomonadota</taxon>
        <taxon>Alphaproteobacteria</taxon>
        <taxon>Hyphomicrobiales</taxon>
        <taxon>Xanthobacteraceae</taxon>
        <taxon>Xanthobacter</taxon>
    </lineage>
</organism>
<dbReference type="SUPFAM" id="SSF54427">
    <property type="entry name" value="NTF2-like"/>
    <property type="match status" value="1"/>
</dbReference>
<accession>A0ABU0LJF5</accession>
<reference evidence="2 3" key="1">
    <citation type="submission" date="2023-07" db="EMBL/GenBank/DDBJ databases">
        <title>Genomic Encyclopedia of Type Strains, Phase IV (KMG-IV): sequencing the most valuable type-strain genomes for metagenomic binning, comparative biology and taxonomic classification.</title>
        <authorList>
            <person name="Goeker M."/>
        </authorList>
    </citation>
    <scope>NUCLEOTIDE SEQUENCE [LARGE SCALE GENOMIC DNA]</scope>
    <source>
        <strain evidence="2 3">DSM 3770</strain>
    </source>
</reference>
<evidence type="ECO:0000259" key="1">
    <source>
        <dbReference type="Pfam" id="PF12680"/>
    </source>
</evidence>
<dbReference type="EMBL" id="JAUSVY010000015">
    <property type="protein sequence ID" value="MDQ0507259.1"/>
    <property type="molecule type" value="Genomic_DNA"/>
</dbReference>
<comment type="caution">
    <text evidence="2">The sequence shown here is derived from an EMBL/GenBank/DDBJ whole genome shotgun (WGS) entry which is preliminary data.</text>
</comment>
<dbReference type="RefSeq" id="WP_237346995.1">
    <property type="nucleotide sequence ID" value="NZ_JABWGX010000026.1"/>
</dbReference>
<proteinExistence type="predicted"/>
<dbReference type="Gene3D" id="3.10.450.50">
    <property type="match status" value="1"/>
</dbReference>
<gene>
    <name evidence="2" type="ORF">QOZ94_004080</name>
</gene>
<dbReference type="InterPro" id="IPR032710">
    <property type="entry name" value="NTF2-like_dom_sf"/>
</dbReference>
<dbReference type="Pfam" id="PF12680">
    <property type="entry name" value="SnoaL_2"/>
    <property type="match status" value="1"/>
</dbReference>